<gene>
    <name evidence="4" type="ORF">GJ668_12275</name>
</gene>
<evidence type="ECO:0000313" key="5">
    <source>
        <dbReference type="Proteomes" id="UP000434044"/>
    </source>
</evidence>
<keyword evidence="2" id="KW-0812">Transmembrane</keyword>
<name>A0A6N8EGN8_9GAMM</name>
<dbReference type="Pfam" id="PF25607">
    <property type="entry name" value="DUF7939"/>
    <property type="match status" value="1"/>
</dbReference>
<feature type="region of interest" description="Disordered" evidence="1">
    <location>
        <begin position="595"/>
        <end position="618"/>
    </location>
</feature>
<keyword evidence="2" id="KW-1133">Transmembrane helix</keyword>
<reference evidence="4 5" key="1">
    <citation type="submission" date="2019-11" db="EMBL/GenBank/DDBJ databases">
        <title>Whole-genome sequence of the anaerobic purple sulfur bacterium Allochromatium palmeri DSM 15591.</title>
        <authorList>
            <person name="Kyndt J.A."/>
            <person name="Meyer T.E."/>
        </authorList>
    </citation>
    <scope>NUCLEOTIDE SEQUENCE [LARGE SCALE GENOMIC DNA]</scope>
    <source>
        <strain evidence="4 5">DSM 15591</strain>
    </source>
</reference>
<feature type="domain" description="DUF7939" evidence="3">
    <location>
        <begin position="517"/>
        <end position="596"/>
    </location>
</feature>
<proteinExistence type="predicted"/>
<dbReference type="AlphaFoldDB" id="A0A6N8EGN8"/>
<accession>A0A6N8EGN8</accession>
<evidence type="ECO:0000256" key="1">
    <source>
        <dbReference type="SAM" id="MobiDB-lite"/>
    </source>
</evidence>
<dbReference type="RefSeq" id="WP_186343075.1">
    <property type="nucleotide sequence ID" value="NZ_WNKT01000026.1"/>
</dbReference>
<feature type="compositionally biased region" description="Low complexity" evidence="1">
    <location>
        <begin position="502"/>
        <end position="515"/>
    </location>
</feature>
<dbReference type="InterPro" id="IPR025738">
    <property type="entry name" value="BatD"/>
</dbReference>
<dbReference type="Pfam" id="PF13584">
    <property type="entry name" value="BatD"/>
    <property type="match status" value="1"/>
</dbReference>
<dbReference type="PANTHER" id="PTHR40940">
    <property type="entry name" value="PROTEIN BATD-RELATED"/>
    <property type="match status" value="1"/>
</dbReference>
<dbReference type="PANTHER" id="PTHR40940:SF1">
    <property type="entry name" value="PROTEIN BATD"/>
    <property type="match status" value="1"/>
</dbReference>
<feature type="region of interest" description="Disordered" evidence="1">
    <location>
        <begin position="489"/>
        <end position="515"/>
    </location>
</feature>
<dbReference type="InterPro" id="IPR057699">
    <property type="entry name" value="DUF7939"/>
</dbReference>
<feature type="transmembrane region" description="Helical" evidence="2">
    <location>
        <begin position="462"/>
        <end position="482"/>
    </location>
</feature>
<dbReference type="EMBL" id="WNKT01000026">
    <property type="protein sequence ID" value="MTW21866.1"/>
    <property type="molecule type" value="Genomic_DNA"/>
</dbReference>
<organism evidence="4 5">
    <name type="scientific">Allochromatium palmeri</name>
    <dbReference type="NCBI Taxonomy" id="231048"/>
    <lineage>
        <taxon>Bacteria</taxon>
        <taxon>Pseudomonadati</taxon>
        <taxon>Pseudomonadota</taxon>
        <taxon>Gammaproteobacteria</taxon>
        <taxon>Chromatiales</taxon>
        <taxon>Chromatiaceae</taxon>
        <taxon>Allochromatium</taxon>
    </lineage>
</organism>
<evidence type="ECO:0000313" key="4">
    <source>
        <dbReference type="EMBL" id="MTW21866.1"/>
    </source>
</evidence>
<feature type="compositionally biased region" description="Low complexity" evidence="1">
    <location>
        <begin position="412"/>
        <end position="448"/>
    </location>
</feature>
<feature type="region of interest" description="Disordered" evidence="1">
    <location>
        <begin position="412"/>
        <end position="455"/>
    </location>
</feature>
<protein>
    <submittedName>
        <fullName evidence="4">Protein BatD</fullName>
    </submittedName>
</protein>
<dbReference type="Proteomes" id="UP000434044">
    <property type="component" value="Unassembled WGS sequence"/>
</dbReference>
<evidence type="ECO:0000259" key="3">
    <source>
        <dbReference type="Pfam" id="PF25607"/>
    </source>
</evidence>
<keyword evidence="5" id="KW-1185">Reference proteome</keyword>
<sequence length="618" mass="67508">MRTKRCGRAILIPILWLTVLSSTLAAELSVQVDRQRLEQGEVLELRLVAEGDLDAEPDFAPLEPDFDILRRGQSQMTSIINGRISHSRQWSLELAPKRTGRLTIPAIQAGSDRSQPLSIEVVEPGGAKARSGQPGQSSPKALFVESEVETTTPYVLQPIEYRVKVYYRQPPQRAVLSEPEVEGSTVQRLGEDRAYDETREGQVYRVIERRYRLTPQHSGSINIQSPRLEAMLEDPRQSARQDPFAELDQAFGGRLFQGFPTMPGSHPGRRVVERAQDIELQVRPQPATSAGTAWLPATSVQLADEWTPNPPVFQVGEPITRTLTITAEGTTAAQLPDLELGALDGVQVYPDQPRAEDLTDGPSPVAIKTLKFALVPTRPGTLTLPEIRLDWWDTRTDRARVAVIPARTVQIAPAPGGASSAPVAGIEPSRSVTESTPESTAASSARESGPASASEDGAGWGLWPWLALMLAGGWGLTMVLWLRERRGRAKRRPTGPAVQRDPSGAPPSASAPTLDPARRALRAACLARDPRGARAALIDWTRARWPDQTPAGLEALAARFDDPELRPVLRGIDRAIYAPPGESWDGEAAWRRLEPHLGNTRSDAPDATSPIPNLYPET</sequence>
<comment type="caution">
    <text evidence="4">The sequence shown here is derived from an EMBL/GenBank/DDBJ whole genome shotgun (WGS) entry which is preliminary data.</text>
</comment>
<evidence type="ECO:0000256" key="2">
    <source>
        <dbReference type="SAM" id="Phobius"/>
    </source>
</evidence>
<keyword evidence="2" id="KW-0472">Membrane</keyword>